<feature type="binding site" evidence="6">
    <location>
        <position position="46"/>
    </location>
    <ligand>
        <name>Na(+)</name>
        <dbReference type="ChEBI" id="CHEBI:29101"/>
        <label>1</label>
    </ligand>
</feature>
<keyword evidence="7" id="KW-0769">Symport</keyword>
<dbReference type="Proteomes" id="UP001591681">
    <property type="component" value="Unassembled WGS sequence"/>
</dbReference>
<dbReference type="InterPro" id="IPR000175">
    <property type="entry name" value="Na/ntran_symport"/>
</dbReference>
<dbReference type="EMBL" id="JBHFQA010000004">
    <property type="protein sequence ID" value="KAL2099891.1"/>
    <property type="molecule type" value="Genomic_DNA"/>
</dbReference>
<feature type="binding site" evidence="6">
    <location>
        <position position="43"/>
    </location>
    <ligand>
        <name>Na(+)</name>
        <dbReference type="ChEBI" id="CHEBI:29101"/>
        <label>1</label>
    </ligand>
</feature>
<keyword evidence="6" id="KW-0915">Sodium</keyword>
<dbReference type="InterPro" id="IPR037272">
    <property type="entry name" value="SNS_sf"/>
</dbReference>
<feature type="transmembrane region" description="Helical" evidence="8">
    <location>
        <begin position="356"/>
        <end position="379"/>
    </location>
</feature>
<organism evidence="9 10">
    <name type="scientific">Coilia grayii</name>
    <name type="common">Gray's grenadier anchovy</name>
    <dbReference type="NCBI Taxonomy" id="363190"/>
    <lineage>
        <taxon>Eukaryota</taxon>
        <taxon>Metazoa</taxon>
        <taxon>Chordata</taxon>
        <taxon>Craniata</taxon>
        <taxon>Vertebrata</taxon>
        <taxon>Euteleostomi</taxon>
        <taxon>Actinopterygii</taxon>
        <taxon>Neopterygii</taxon>
        <taxon>Teleostei</taxon>
        <taxon>Clupei</taxon>
        <taxon>Clupeiformes</taxon>
        <taxon>Clupeoidei</taxon>
        <taxon>Engraulidae</taxon>
        <taxon>Coilinae</taxon>
        <taxon>Coilia</taxon>
    </lineage>
</organism>
<comment type="subcellular location">
    <subcellularLocation>
        <location evidence="1">Membrane</location>
        <topology evidence="1">Multi-pass membrane protein</topology>
    </subcellularLocation>
</comment>
<feature type="transmembrane region" description="Helical" evidence="8">
    <location>
        <begin position="482"/>
        <end position="505"/>
    </location>
</feature>
<evidence type="ECO:0000256" key="7">
    <source>
        <dbReference type="RuleBase" id="RU003732"/>
    </source>
</evidence>
<comment type="similarity">
    <text evidence="7">Belongs to the sodium:neurotransmitter symporter (SNF) (TC 2.A.22) family.</text>
</comment>
<accession>A0ABD1KLN2</accession>
<evidence type="ECO:0000256" key="5">
    <source>
        <dbReference type="ARBA" id="ARBA00023136"/>
    </source>
</evidence>
<dbReference type="GO" id="GO:0016020">
    <property type="term" value="C:membrane"/>
    <property type="evidence" value="ECO:0007669"/>
    <property type="project" value="UniProtKB-SubCell"/>
</dbReference>
<dbReference type="PROSITE" id="PS50267">
    <property type="entry name" value="NA_NEUROTRAN_SYMP_3"/>
    <property type="match status" value="1"/>
</dbReference>
<dbReference type="GO" id="GO:0015293">
    <property type="term" value="F:symporter activity"/>
    <property type="evidence" value="ECO:0007669"/>
    <property type="project" value="UniProtKB-KW"/>
</dbReference>
<evidence type="ECO:0000313" key="10">
    <source>
        <dbReference type="Proteomes" id="UP001591681"/>
    </source>
</evidence>
<dbReference type="SUPFAM" id="SSF161070">
    <property type="entry name" value="SNF-like"/>
    <property type="match status" value="1"/>
</dbReference>
<feature type="binding site" evidence="6">
    <location>
        <position position="380"/>
    </location>
    <ligand>
        <name>Na(+)</name>
        <dbReference type="ChEBI" id="CHEBI:29101"/>
        <label>1</label>
    </ligand>
</feature>
<feature type="binding site" evidence="6">
    <location>
        <position position="312"/>
    </location>
    <ligand>
        <name>Na(+)</name>
        <dbReference type="ChEBI" id="CHEBI:29101"/>
        <label>1</label>
    </ligand>
</feature>
<sequence>MYMTSPFCLCLVPHLTHMEHTASQTQSRGVWSRRIEFVLASIGYAVGLGNVWRFPYLCYSNGGGAFFIPYIIMLLLCALPMLLMEFTIGQFTQRGPVQAFIQICPLLKGVGVGTVVVSSILSGYFNTLMSWILFYLFNSFSSPLPWQSCNNTWNIPESCSVEFAVNGTSLQSASQQFFNYRLLDISEGLEHMGHIRWELLGCLILAWIIEYVCIFKGVKSTGKVVYFTALFPYIILLILLVFTARLPGSADGILFFLTPKWHKLKKVQVWIDALSQVFFSIGVGFGVMVSMASYNNFKNNILRDSVVVTLANSATSVFSGFVVFSALGHIAHTRGVSVEDLAVEGPGLVFVVYPEILAAMPVPQLWAVLFFLMLLCLALDSQFAHLELVTTTAMDAVGLKFPPWLRRKEVLAFLVCLPSFLVGLPCIFQGGVYVFQLMDHYTVAVSILVLSVLEIAAISWILGRVQRFSMMLTRMLGKSPNIYFKVCWLVLTPLLVMATLVASIVQHTPPRYGKCYQFPDWSKAVGWMLTMASIVCIPIGAAHELYCRKGSLVERLRASVTARLQLDDVRGSSQEHEVCSSPTEAWLHN</sequence>
<dbReference type="PRINTS" id="PR00176">
    <property type="entry name" value="NANEUSMPORT"/>
</dbReference>
<dbReference type="PROSITE" id="PS00610">
    <property type="entry name" value="NA_NEUROTRAN_SYMP_1"/>
    <property type="match status" value="1"/>
</dbReference>
<dbReference type="NCBIfam" id="NF037979">
    <property type="entry name" value="Na_transp"/>
    <property type="match status" value="1"/>
</dbReference>
<feature type="binding site" evidence="6">
    <location>
        <position position="45"/>
    </location>
    <ligand>
        <name>Na(+)</name>
        <dbReference type="ChEBI" id="CHEBI:29101"/>
        <label>1</label>
    </ligand>
</feature>
<proteinExistence type="inferred from homology"/>
<feature type="binding site" evidence="6">
    <location>
        <position position="381"/>
    </location>
    <ligand>
        <name>Na(+)</name>
        <dbReference type="ChEBI" id="CHEBI:29101"/>
        <label>1</label>
    </ligand>
</feature>
<dbReference type="PANTHER" id="PTHR11616:SF133">
    <property type="entry name" value="TRANSPORTER"/>
    <property type="match status" value="1"/>
</dbReference>
<feature type="transmembrane region" description="Helical" evidence="8">
    <location>
        <begin position="37"/>
        <end position="55"/>
    </location>
</feature>
<keyword evidence="10" id="KW-1185">Reference proteome</keyword>
<comment type="caution">
    <text evidence="9">The sequence shown here is derived from an EMBL/GenBank/DDBJ whole genome shotgun (WGS) entry which is preliminary data.</text>
</comment>
<keyword evidence="3 7" id="KW-0812">Transmembrane</keyword>
<evidence type="ECO:0000256" key="3">
    <source>
        <dbReference type="ARBA" id="ARBA00022692"/>
    </source>
</evidence>
<feature type="binding site" evidence="6">
    <location>
        <position position="50"/>
    </location>
    <ligand>
        <name>Na(+)</name>
        <dbReference type="ChEBI" id="CHEBI:29101"/>
        <label>1</label>
    </ligand>
</feature>
<evidence type="ECO:0000256" key="4">
    <source>
        <dbReference type="ARBA" id="ARBA00022989"/>
    </source>
</evidence>
<feature type="transmembrane region" description="Helical" evidence="8">
    <location>
        <begin position="525"/>
        <end position="547"/>
    </location>
</feature>
<dbReference type="AlphaFoldDB" id="A0ABD1KLN2"/>
<feature type="binding site" evidence="6">
    <location>
        <position position="377"/>
    </location>
    <ligand>
        <name>Na(+)</name>
        <dbReference type="ChEBI" id="CHEBI:29101"/>
        <label>1</label>
    </ligand>
</feature>
<keyword evidence="2 7" id="KW-0813">Transport</keyword>
<keyword evidence="4 8" id="KW-1133">Transmembrane helix</keyword>
<protein>
    <recommendedName>
        <fullName evidence="7">Transporter</fullName>
    </recommendedName>
</protein>
<dbReference type="Pfam" id="PF00209">
    <property type="entry name" value="SNF"/>
    <property type="match status" value="1"/>
</dbReference>
<evidence type="ECO:0000256" key="1">
    <source>
        <dbReference type="ARBA" id="ARBA00004141"/>
    </source>
</evidence>
<reference evidence="9 10" key="1">
    <citation type="submission" date="2024-09" db="EMBL/GenBank/DDBJ databases">
        <title>A chromosome-level genome assembly of Gray's grenadier anchovy, Coilia grayii.</title>
        <authorList>
            <person name="Fu Z."/>
        </authorList>
    </citation>
    <scope>NUCLEOTIDE SEQUENCE [LARGE SCALE GENOMIC DNA]</scope>
    <source>
        <strain evidence="9">G4</strain>
        <tissue evidence="9">Muscle</tissue>
    </source>
</reference>
<evidence type="ECO:0000256" key="8">
    <source>
        <dbReference type="SAM" id="Phobius"/>
    </source>
</evidence>
<evidence type="ECO:0000256" key="2">
    <source>
        <dbReference type="ARBA" id="ARBA00022448"/>
    </source>
</evidence>
<feature type="transmembrane region" description="Helical" evidence="8">
    <location>
        <begin position="195"/>
        <end position="213"/>
    </location>
</feature>
<dbReference type="PANTHER" id="PTHR11616">
    <property type="entry name" value="SODIUM/CHLORIDE DEPENDENT TRANSPORTER"/>
    <property type="match status" value="1"/>
</dbReference>
<feature type="binding site" evidence="6">
    <location>
        <position position="280"/>
    </location>
    <ligand>
        <name>Na(+)</name>
        <dbReference type="ChEBI" id="CHEBI:29101"/>
        <label>1</label>
    </ligand>
</feature>
<feature type="transmembrane region" description="Helical" evidence="8">
    <location>
        <begin position="267"/>
        <end position="294"/>
    </location>
</feature>
<evidence type="ECO:0000256" key="6">
    <source>
        <dbReference type="PIRSR" id="PIRSR600175-1"/>
    </source>
</evidence>
<evidence type="ECO:0000313" key="9">
    <source>
        <dbReference type="EMBL" id="KAL2099891.1"/>
    </source>
</evidence>
<feature type="transmembrane region" description="Helical" evidence="8">
    <location>
        <begin position="306"/>
        <end position="331"/>
    </location>
</feature>
<keyword evidence="5 8" id="KW-0472">Membrane</keyword>
<keyword evidence="6" id="KW-0479">Metal-binding</keyword>
<feature type="transmembrane region" description="Helical" evidence="8">
    <location>
        <begin position="109"/>
        <end position="137"/>
    </location>
</feature>
<feature type="transmembrane region" description="Helical" evidence="8">
    <location>
        <begin position="441"/>
        <end position="462"/>
    </location>
</feature>
<gene>
    <name evidence="9" type="ORF">ACEWY4_004285</name>
</gene>
<feature type="transmembrane region" description="Helical" evidence="8">
    <location>
        <begin position="67"/>
        <end position="88"/>
    </location>
</feature>
<feature type="transmembrane region" description="Helical" evidence="8">
    <location>
        <begin position="410"/>
        <end position="435"/>
    </location>
</feature>
<name>A0ABD1KLN2_9TELE</name>
<feature type="transmembrane region" description="Helical" evidence="8">
    <location>
        <begin position="225"/>
        <end position="247"/>
    </location>
</feature>